<dbReference type="STRING" id="634498.mru_1114"/>
<dbReference type="EMBL" id="CP001719">
    <property type="protein sequence ID" value="ADC46964.1"/>
    <property type="molecule type" value="Genomic_DNA"/>
</dbReference>
<organism evidence="1 2">
    <name type="scientific">Methanobrevibacter ruminantium (strain ATCC 35063 / DSM 1093 / JCM 13430 / OCM 146 / M1)</name>
    <name type="common">Methanobacterium ruminantium</name>
    <dbReference type="NCBI Taxonomy" id="634498"/>
    <lineage>
        <taxon>Archaea</taxon>
        <taxon>Methanobacteriati</taxon>
        <taxon>Methanobacteriota</taxon>
        <taxon>Methanomada group</taxon>
        <taxon>Methanobacteria</taxon>
        <taxon>Methanobacteriales</taxon>
        <taxon>Methanobacteriaceae</taxon>
        <taxon>Methanobrevibacter</taxon>
    </lineage>
</organism>
<dbReference type="PANTHER" id="PTHR37954">
    <property type="entry name" value="BLL4979 PROTEIN"/>
    <property type="match status" value="1"/>
</dbReference>
<dbReference type="KEGG" id="mru:mru_1114"/>
<evidence type="ECO:0000313" key="1">
    <source>
        <dbReference type="EMBL" id="ADC46964.1"/>
    </source>
</evidence>
<dbReference type="InterPro" id="IPR003748">
    <property type="entry name" value="DUF169"/>
</dbReference>
<dbReference type="Proteomes" id="UP000008680">
    <property type="component" value="Chromosome"/>
</dbReference>
<dbReference type="eggNOG" id="arCOG02289">
    <property type="taxonomic scope" value="Archaea"/>
</dbReference>
<reference evidence="1 2" key="1">
    <citation type="journal article" date="2010" name="PLoS ONE">
        <title>The genome sequence of the rumen methanogen Methanobrevibacter ruminantium reveals new possibilities for controlling ruminant methane emissions.</title>
        <authorList>
            <person name="Leahy S.C."/>
            <person name="Kelly W.J."/>
            <person name="Altermann E."/>
            <person name="Ronimus R.S."/>
            <person name="Yeoman C.J."/>
            <person name="Pacheco D.M."/>
            <person name="Li D."/>
            <person name="Kong Z."/>
            <person name="McTavish S."/>
            <person name="Sang C."/>
            <person name="Lambie S.C."/>
            <person name="Janssen P.H."/>
            <person name="Dey D."/>
            <person name="Attwood G.T."/>
        </authorList>
    </citation>
    <scope>NUCLEOTIDE SEQUENCE [LARGE SCALE GENOMIC DNA]</scope>
    <source>
        <strain evidence="2">ATCC 35063 / DSM 1093 / JCM 13430 / OCM 146 / M1</strain>
    </source>
</reference>
<dbReference type="HOGENOM" id="CLU_074324_1_0_2"/>
<dbReference type="PATRIC" id="fig|634498.28.peg.1116"/>
<name>D3E353_METRM</name>
<dbReference type="GeneID" id="8770765"/>
<dbReference type="AlphaFoldDB" id="D3E353"/>
<accession>D3E353</accession>
<dbReference type="PANTHER" id="PTHR37954:SF3">
    <property type="entry name" value="DUF169 DOMAIN-CONTAINING PROTEIN"/>
    <property type="match status" value="1"/>
</dbReference>
<gene>
    <name evidence="1" type="ordered locus">mru_1114</name>
</gene>
<protein>
    <recommendedName>
        <fullName evidence="3">DUF169 domain-containing protein</fullName>
    </recommendedName>
</protein>
<evidence type="ECO:0000313" key="2">
    <source>
        <dbReference type="Proteomes" id="UP000008680"/>
    </source>
</evidence>
<dbReference type="Pfam" id="PF02596">
    <property type="entry name" value="DUF169"/>
    <property type="match status" value="1"/>
</dbReference>
<sequence>MDYDINENANYSKIFIDELKLSRLPVAVKFINDESEVPEGIEKIDESLRHCEMITKAAKGESFYSTAEEQRCAGGASAMGLIDLPPKIASGELYYNLGRFESIETAKSVLDNIYRKDERSFGIVYAPLEKANFAPDVVVVIANPKNGMRITQAIVYNSGEMFNAKFAGIQSLCADAVSGPYVSGKPNATLACSGSRAYAGIEDEEIAYGMHRDNIKPIIEAFANMK</sequence>
<proteinExistence type="predicted"/>
<dbReference type="RefSeq" id="WP_012955914.1">
    <property type="nucleotide sequence ID" value="NC_013790.1"/>
</dbReference>
<evidence type="ECO:0008006" key="3">
    <source>
        <dbReference type="Google" id="ProtNLM"/>
    </source>
</evidence>
<keyword evidence="2" id="KW-1185">Reference proteome</keyword>
<dbReference type="OrthoDB" id="89232at2157"/>